<name>A0A443IEN6_9GAMM</name>
<dbReference type="InterPro" id="IPR027396">
    <property type="entry name" value="DsrEFH-like"/>
</dbReference>
<dbReference type="NCBIfam" id="TIGR03011">
    <property type="entry name" value="sulf_tusB_dsrH"/>
    <property type="match status" value="1"/>
</dbReference>
<dbReference type="PANTHER" id="PTHR37526:SF1">
    <property type="entry name" value="PROTEIN TUSB"/>
    <property type="match status" value="1"/>
</dbReference>
<dbReference type="Proteomes" id="UP000288794">
    <property type="component" value="Unassembled WGS sequence"/>
</dbReference>
<comment type="similarity">
    <text evidence="3">Belongs to the DsrH/TusB family.</text>
</comment>
<dbReference type="NCBIfam" id="NF010035">
    <property type="entry name" value="PRK13510.1"/>
    <property type="match status" value="1"/>
</dbReference>
<gene>
    <name evidence="3" type="primary">tusB</name>
    <name evidence="4" type="ORF">ED28_08990</name>
</gene>
<dbReference type="Gene3D" id="3.40.1260.10">
    <property type="entry name" value="DsrEFH-like"/>
    <property type="match status" value="1"/>
</dbReference>
<dbReference type="AlphaFoldDB" id="A0A443IEN6"/>
<dbReference type="EMBL" id="JMEE01000023">
    <property type="protein sequence ID" value="RWR02508.1"/>
    <property type="molecule type" value="Genomic_DNA"/>
</dbReference>
<reference evidence="4 5" key="1">
    <citation type="submission" date="2014-04" db="EMBL/GenBank/DDBJ databases">
        <title>Draft genome sequence of Pantoea beijingensis strain LMG 27579, an emerging pathogen to Pleurotus eryngii with potential industrial application.</title>
        <authorList>
            <person name="Xu F."/>
            <person name="Liu Y."/>
            <person name="Wang S."/>
            <person name="Yin Y."/>
            <person name="Ma Y."/>
            <person name="Zhao S."/>
            <person name="Rong C."/>
        </authorList>
    </citation>
    <scope>NUCLEOTIDE SEQUENCE [LARGE SCALE GENOMIC DNA]</scope>
    <source>
        <strain evidence="4 5">LMG 27579</strain>
    </source>
</reference>
<dbReference type="PANTHER" id="PTHR37526">
    <property type="entry name" value="PROTEIN TUSB"/>
    <property type="match status" value="1"/>
</dbReference>
<organism evidence="4 5">
    <name type="scientific">[Pantoea] beijingensis</name>
    <dbReference type="NCBI Taxonomy" id="1324864"/>
    <lineage>
        <taxon>Bacteria</taxon>
        <taxon>Pseudomonadati</taxon>
        <taxon>Pseudomonadota</taxon>
        <taxon>Gammaproteobacteria</taxon>
        <taxon>Enterobacterales</taxon>
        <taxon>Erwiniaceae</taxon>
        <taxon>Erwinia</taxon>
    </lineage>
</organism>
<comment type="subunit">
    <text evidence="3">Heterohexamer, formed by a dimer of trimers. The hexameric TusBCD complex contains 2 copies each of TusB, TusC and TusD. The TusBCD complex interacts with TusE.</text>
</comment>
<comment type="caution">
    <text evidence="4">The sequence shown here is derived from an EMBL/GenBank/DDBJ whole genome shotgun (WGS) entry which is preliminary data.</text>
</comment>
<keyword evidence="2 3" id="KW-0819">tRNA processing</keyword>
<dbReference type="HAMAP" id="MF_01564">
    <property type="entry name" value="Thiourid_synth_B"/>
    <property type="match status" value="1"/>
</dbReference>
<comment type="function">
    <text evidence="3">Part of a sulfur-relay system required for 2-thiolation of 5-methylaminomethyl-2-thiouridine (mnm(5)s(2)U) at tRNA wobble positions.</text>
</comment>
<evidence type="ECO:0000256" key="2">
    <source>
        <dbReference type="ARBA" id="ARBA00022694"/>
    </source>
</evidence>
<dbReference type="SUPFAM" id="SSF75169">
    <property type="entry name" value="DsrEFH-like"/>
    <property type="match status" value="1"/>
</dbReference>
<evidence type="ECO:0000256" key="1">
    <source>
        <dbReference type="ARBA" id="ARBA00022490"/>
    </source>
</evidence>
<dbReference type="InterPro" id="IPR023526">
    <property type="entry name" value="Sulphur_relay_TusB"/>
</dbReference>
<accession>A0A443IEN6</accession>
<evidence type="ECO:0000256" key="3">
    <source>
        <dbReference type="HAMAP-Rule" id="MF_01564"/>
    </source>
</evidence>
<dbReference type="Pfam" id="PF04077">
    <property type="entry name" value="DsrH"/>
    <property type="match status" value="1"/>
</dbReference>
<keyword evidence="5" id="KW-1185">Reference proteome</keyword>
<dbReference type="GO" id="GO:0002143">
    <property type="term" value="P:tRNA wobble position uridine thiolation"/>
    <property type="evidence" value="ECO:0007669"/>
    <property type="project" value="InterPro"/>
</dbReference>
<keyword evidence="1 3" id="KW-0963">Cytoplasm</keyword>
<proteinExistence type="inferred from homology"/>
<protein>
    <recommendedName>
        <fullName evidence="3">Protein TusB</fullName>
    </recommendedName>
    <alternativeName>
        <fullName evidence="3">tRNA 2-thiouridine synthesizing protein B</fullName>
    </alternativeName>
</protein>
<dbReference type="RefSeq" id="WP_128177198.1">
    <property type="nucleotide sequence ID" value="NZ_CP071409.1"/>
</dbReference>
<sequence length="95" mass="10249">MLYSLMNSPFQCDFTSLLRLTGEGDALLLLQDGVVAALQGSIALDKLLATPAALYVLQEDVEARGLVGQISPKIVSVSYTDFVALTIKHPQQVAW</sequence>
<dbReference type="GO" id="GO:1990228">
    <property type="term" value="C:sulfurtransferase complex"/>
    <property type="evidence" value="ECO:0007669"/>
    <property type="project" value="TreeGrafter"/>
</dbReference>
<dbReference type="InterPro" id="IPR007215">
    <property type="entry name" value="Sulphur_relay_TusB/DsrH"/>
</dbReference>
<comment type="subcellular location">
    <subcellularLocation>
        <location evidence="3">Cytoplasm</location>
    </subcellularLocation>
</comment>
<evidence type="ECO:0000313" key="5">
    <source>
        <dbReference type="Proteomes" id="UP000288794"/>
    </source>
</evidence>
<evidence type="ECO:0000313" key="4">
    <source>
        <dbReference type="EMBL" id="RWR02508.1"/>
    </source>
</evidence>